<keyword evidence="9" id="KW-1185">Reference proteome</keyword>
<dbReference type="PANTHER" id="PTHR31251">
    <property type="entry name" value="SQUAMOSA PROMOTER-BINDING-LIKE PROTEIN 4"/>
    <property type="match status" value="1"/>
</dbReference>
<dbReference type="PANTHER" id="PTHR31251:SF108">
    <property type="entry name" value="SQUAMOSA PROMOTER-BINDING-LIKE PROTEIN 7"/>
    <property type="match status" value="1"/>
</dbReference>
<keyword evidence="2 4" id="KW-0863">Zinc-finger</keyword>
<evidence type="ECO:0000256" key="5">
    <source>
        <dbReference type="SAM" id="MobiDB-lite"/>
    </source>
</evidence>
<feature type="transmembrane region" description="Helical" evidence="6">
    <location>
        <begin position="719"/>
        <end position="742"/>
    </location>
</feature>
<evidence type="ECO:0000256" key="1">
    <source>
        <dbReference type="ARBA" id="ARBA00022723"/>
    </source>
</evidence>
<dbReference type="OrthoDB" id="514967at2759"/>
<evidence type="ECO:0000313" key="8">
    <source>
        <dbReference type="EMBL" id="KAD4384892.1"/>
    </source>
</evidence>
<feature type="region of interest" description="Disordered" evidence="5">
    <location>
        <begin position="958"/>
        <end position="978"/>
    </location>
</feature>
<name>A0A5N6N4M7_9ASTR</name>
<dbReference type="SUPFAM" id="SSF103612">
    <property type="entry name" value="SBT domain"/>
    <property type="match status" value="1"/>
</dbReference>
<dbReference type="InterPro" id="IPR004333">
    <property type="entry name" value="SBP_dom"/>
</dbReference>
<dbReference type="AlphaFoldDB" id="A0A5N6N4M7"/>
<feature type="region of interest" description="Disordered" evidence="5">
    <location>
        <begin position="203"/>
        <end position="234"/>
    </location>
</feature>
<dbReference type="PROSITE" id="PS51141">
    <property type="entry name" value="ZF_SBP"/>
    <property type="match status" value="1"/>
</dbReference>
<dbReference type="Pfam" id="PF26102">
    <property type="entry name" value="Ig_SPL7"/>
    <property type="match status" value="1"/>
</dbReference>
<feature type="compositionally biased region" description="Basic and acidic residues" evidence="5">
    <location>
        <begin position="882"/>
        <end position="905"/>
    </location>
</feature>
<dbReference type="Proteomes" id="UP000326396">
    <property type="component" value="Linkage Group LG3"/>
</dbReference>
<feature type="compositionally biased region" description="Polar residues" evidence="5">
    <location>
        <begin position="912"/>
        <end position="925"/>
    </location>
</feature>
<feature type="compositionally biased region" description="Basic and acidic residues" evidence="5">
    <location>
        <begin position="283"/>
        <end position="295"/>
    </location>
</feature>
<dbReference type="GO" id="GO:0003677">
    <property type="term" value="F:DNA binding"/>
    <property type="evidence" value="ECO:0007669"/>
    <property type="project" value="InterPro"/>
</dbReference>
<dbReference type="Gene3D" id="3.30.40.10">
    <property type="entry name" value="Zinc/RING finger domain, C3HC4 (zinc finger)"/>
    <property type="match status" value="1"/>
</dbReference>
<dbReference type="InterPro" id="IPR001841">
    <property type="entry name" value="Znf_RING"/>
</dbReference>
<comment type="caution">
    <text evidence="8">The sequence shown here is derived from an EMBL/GenBank/DDBJ whole genome shotgun (WGS) entry which is preliminary data.</text>
</comment>
<protein>
    <recommendedName>
        <fullName evidence="7">SBP-type domain-containing protein</fullName>
    </recommendedName>
</protein>
<dbReference type="InterPro" id="IPR044817">
    <property type="entry name" value="SBP-like"/>
</dbReference>
<sequence length="1060" mass="118334">MHNTPPSPPPPPSPPSAALNMDSIDESSTSIWDWSQFLDFNIDDHLHLPTQETDHSPVIPISDELYPIHNSTVHDSFPVNSTSDANPRVRKRDPRMACSNFLAGRIPCACPELDALMVAEEEEAAPGKKKTRTLAASRCQVPGCETDISELKGYHKRHRVCLGCATASTVVLDGQDKRYCQQCGKFHLLSDFDEGKRSCRRKLERHNSRRRRKPTDSNASGLQLTADYDDEAGKGGKSISSVVAAGEKSSLAGGDYNSIFNSSQNIQIDSIPSLAASGETQTDEEKEKNTHSPSYCDDKADLTSMCITGRISFKLYDWNPAEFPRRLRHQIFQWLASMPLELEGYIRPGCTILTIFIAMPRFMWLKLNEDPVASIHGLLASPRNLLYGRDTFFISLNNTIFSVMKGGRSVIKIKETEKSPKLHYVQPTCFEAGKPIEFLACGSNLLQPRLRFLVSFAGKYLTNNVRVSPLCNTSTTNIDHQFLNICVPHSELDVFGPGFIEVENESGLSNFIPILIADKEICSEIKIMQTKYYSAMHSKDTESDSCEVAVNKFSEVLVDMAWLLKQPIVEDMERATLSSQLQRFNFLLNFLIEYESTTVLKRVLDLVKMRIKENNDIVENEVTLLQETVNHATEVLNQRLEKKVNIEFHPSDFLPNDDEICVDRVHPFISTVNQVPTPGLQNEKIALLNDDCVMSVTLYKERPEKPSNRMVNYKINRFFAPRALILAVALVTVCFGICAVIFHPHKASAIAITIHSDIRDIDSKIQLVKLSDFDRKTTGLQILMTHLLWLSDFGKVDLVREKNKRKKAKTNPPLAAADFDRLRHFEAPPVAVSLNTAPKKKSSSAARNIANSRDEVVQFCTRIGCSGRLNNANHTQKLTNMKRNEANARGKLKSKSEDSQTRPDRGVLTLQPVGNTVGTGSMSNTKVRKVYGQRSGLANQNGQSGSFDHGRRNNIVKKRSTEGETSSSARGGGGCSSVRTRRHVNVHVNNPSPTQSARVITDNVDSIANVLLALERIDQDEGLSFEIGSMGCDHGYHAACIYQWLRLKNWCPICKASAQQ</sequence>
<dbReference type="EMBL" id="SZYD01000013">
    <property type="protein sequence ID" value="KAD4384892.1"/>
    <property type="molecule type" value="Genomic_DNA"/>
</dbReference>
<feature type="region of interest" description="Disordered" evidence="5">
    <location>
        <begin position="870"/>
        <end position="926"/>
    </location>
</feature>
<dbReference type="GO" id="GO:0005634">
    <property type="term" value="C:nucleus"/>
    <property type="evidence" value="ECO:0007669"/>
    <property type="project" value="InterPro"/>
</dbReference>
<organism evidence="8 9">
    <name type="scientific">Mikania micrantha</name>
    <name type="common">bitter vine</name>
    <dbReference type="NCBI Taxonomy" id="192012"/>
    <lineage>
        <taxon>Eukaryota</taxon>
        <taxon>Viridiplantae</taxon>
        <taxon>Streptophyta</taxon>
        <taxon>Embryophyta</taxon>
        <taxon>Tracheophyta</taxon>
        <taxon>Spermatophyta</taxon>
        <taxon>Magnoliopsida</taxon>
        <taxon>eudicotyledons</taxon>
        <taxon>Gunneridae</taxon>
        <taxon>Pentapetalae</taxon>
        <taxon>asterids</taxon>
        <taxon>campanulids</taxon>
        <taxon>Asterales</taxon>
        <taxon>Asteraceae</taxon>
        <taxon>Asteroideae</taxon>
        <taxon>Heliantheae alliance</taxon>
        <taxon>Eupatorieae</taxon>
        <taxon>Mikania</taxon>
    </lineage>
</organism>
<gene>
    <name evidence="8" type="ORF">E3N88_25060</name>
</gene>
<proteinExistence type="predicted"/>
<dbReference type="Pfam" id="PF13639">
    <property type="entry name" value="zf-RING_2"/>
    <property type="match status" value="1"/>
</dbReference>
<dbReference type="InterPro" id="IPR036893">
    <property type="entry name" value="SBP_sf"/>
</dbReference>
<evidence type="ECO:0000313" key="9">
    <source>
        <dbReference type="Proteomes" id="UP000326396"/>
    </source>
</evidence>
<evidence type="ECO:0000259" key="7">
    <source>
        <dbReference type="PROSITE" id="PS51141"/>
    </source>
</evidence>
<dbReference type="InterPro" id="IPR013083">
    <property type="entry name" value="Znf_RING/FYVE/PHD"/>
</dbReference>
<feature type="region of interest" description="Disordered" evidence="5">
    <location>
        <begin position="1"/>
        <end position="21"/>
    </location>
</feature>
<evidence type="ECO:0000256" key="2">
    <source>
        <dbReference type="ARBA" id="ARBA00022771"/>
    </source>
</evidence>
<keyword evidence="1" id="KW-0479">Metal-binding</keyword>
<keyword evidence="6" id="KW-1133">Transmembrane helix</keyword>
<accession>A0A5N6N4M7</accession>
<keyword evidence="6" id="KW-0812">Transmembrane</keyword>
<evidence type="ECO:0000256" key="6">
    <source>
        <dbReference type="SAM" id="Phobius"/>
    </source>
</evidence>
<feature type="region of interest" description="Disordered" evidence="5">
    <location>
        <begin position="276"/>
        <end position="295"/>
    </location>
</feature>
<feature type="compositionally biased region" description="Polar residues" evidence="5">
    <location>
        <begin position="870"/>
        <end position="881"/>
    </location>
</feature>
<dbReference type="Gene3D" id="4.10.1100.10">
    <property type="entry name" value="Transcription factor, SBP-box domain"/>
    <property type="match status" value="1"/>
</dbReference>
<dbReference type="Pfam" id="PF03110">
    <property type="entry name" value="SBP"/>
    <property type="match status" value="1"/>
</dbReference>
<keyword evidence="6" id="KW-0472">Membrane</keyword>
<evidence type="ECO:0000256" key="4">
    <source>
        <dbReference type="PROSITE-ProRule" id="PRU00470"/>
    </source>
</evidence>
<evidence type="ECO:0000256" key="3">
    <source>
        <dbReference type="ARBA" id="ARBA00022833"/>
    </source>
</evidence>
<reference evidence="8 9" key="1">
    <citation type="submission" date="2019-05" db="EMBL/GenBank/DDBJ databases">
        <title>Mikania micrantha, genome provides insights into the molecular mechanism of rapid growth.</title>
        <authorList>
            <person name="Liu B."/>
        </authorList>
    </citation>
    <scope>NUCLEOTIDE SEQUENCE [LARGE SCALE GENOMIC DNA]</scope>
    <source>
        <strain evidence="8">NLD-2019</strain>
        <tissue evidence="8">Leaf</tissue>
    </source>
</reference>
<keyword evidence="3" id="KW-0862">Zinc</keyword>
<feature type="compositionally biased region" description="Pro residues" evidence="5">
    <location>
        <begin position="1"/>
        <end position="15"/>
    </location>
</feature>
<feature type="compositionally biased region" description="Basic residues" evidence="5">
    <location>
        <begin position="203"/>
        <end position="213"/>
    </location>
</feature>
<feature type="domain" description="SBP-type" evidence="7">
    <location>
        <begin position="136"/>
        <end position="213"/>
    </location>
</feature>
<dbReference type="GO" id="GO:0008270">
    <property type="term" value="F:zinc ion binding"/>
    <property type="evidence" value="ECO:0007669"/>
    <property type="project" value="UniProtKB-KW"/>
</dbReference>
<dbReference type="SUPFAM" id="SSF57850">
    <property type="entry name" value="RING/U-box"/>
    <property type="match status" value="1"/>
</dbReference>